<keyword evidence="5" id="KW-0472">Membrane</keyword>
<protein>
    <submittedName>
        <fullName evidence="10">Ger(X)C family germination protein</fullName>
    </submittedName>
</protein>
<accession>A0A3D9ICG6</accession>
<comment type="caution">
    <text evidence="10">The sequence shown here is derived from an EMBL/GenBank/DDBJ whole genome shotgun (WGS) entry which is preliminary data.</text>
</comment>
<name>A0A3D9ICG6_9BACL</name>
<dbReference type="EMBL" id="QRDY01000007">
    <property type="protein sequence ID" value="RED59239.1"/>
    <property type="molecule type" value="Genomic_DNA"/>
</dbReference>
<proteinExistence type="inferred from homology"/>
<reference evidence="10 11" key="1">
    <citation type="submission" date="2018-07" db="EMBL/GenBank/DDBJ databases">
        <title>Genomic Encyclopedia of Type Strains, Phase III (KMG-III): the genomes of soil and plant-associated and newly described type strains.</title>
        <authorList>
            <person name="Whitman W."/>
        </authorList>
    </citation>
    <scope>NUCLEOTIDE SEQUENCE [LARGE SCALE GENOMIC DNA]</scope>
    <source>
        <strain evidence="10 11">CECT 8236</strain>
    </source>
</reference>
<dbReference type="PROSITE" id="PS51257">
    <property type="entry name" value="PROKAR_LIPOPROTEIN"/>
    <property type="match status" value="1"/>
</dbReference>
<dbReference type="Proteomes" id="UP000256869">
    <property type="component" value="Unassembled WGS sequence"/>
</dbReference>
<comment type="similarity">
    <text evidence="2">Belongs to the GerABKC lipoprotein family.</text>
</comment>
<dbReference type="GO" id="GO:0016020">
    <property type="term" value="C:membrane"/>
    <property type="evidence" value="ECO:0007669"/>
    <property type="project" value="UniProtKB-SubCell"/>
</dbReference>
<comment type="subcellular location">
    <subcellularLocation>
        <location evidence="1">Membrane</location>
        <topology evidence="1">Lipid-anchor</topology>
    </subcellularLocation>
</comment>
<evidence type="ECO:0000256" key="2">
    <source>
        <dbReference type="ARBA" id="ARBA00007886"/>
    </source>
</evidence>
<dbReference type="Pfam" id="PF05504">
    <property type="entry name" value="Spore_GerAC"/>
    <property type="match status" value="1"/>
</dbReference>
<dbReference type="InterPro" id="IPR038501">
    <property type="entry name" value="Spore_GerAC_C_sf"/>
</dbReference>
<dbReference type="NCBIfam" id="TIGR02887">
    <property type="entry name" value="spore_ger_x_C"/>
    <property type="match status" value="1"/>
</dbReference>
<evidence type="ECO:0000256" key="6">
    <source>
        <dbReference type="ARBA" id="ARBA00023139"/>
    </source>
</evidence>
<evidence type="ECO:0000313" key="10">
    <source>
        <dbReference type="EMBL" id="RED59239.1"/>
    </source>
</evidence>
<keyword evidence="11" id="KW-1185">Reference proteome</keyword>
<dbReference type="RefSeq" id="WP_181907415.1">
    <property type="nucleotide sequence ID" value="NZ_QRDY01000007.1"/>
</dbReference>
<dbReference type="InterPro" id="IPR046953">
    <property type="entry name" value="Spore_GerAC-like_C"/>
</dbReference>
<keyword evidence="6" id="KW-0564">Palmitate</keyword>
<evidence type="ECO:0000256" key="3">
    <source>
        <dbReference type="ARBA" id="ARBA00022544"/>
    </source>
</evidence>
<evidence type="ECO:0000259" key="9">
    <source>
        <dbReference type="Pfam" id="PF25198"/>
    </source>
</evidence>
<evidence type="ECO:0000256" key="5">
    <source>
        <dbReference type="ARBA" id="ARBA00023136"/>
    </source>
</evidence>
<dbReference type="Gene3D" id="3.30.300.210">
    <property type="entry name" value="Nutrient germinant receptor protein C, domain 3"/>
    <property type="match status" value="1"/>
</dbReference>
<dbReference type="PANTHER" id="PTHR35789">
    <property type="entry name" value="SPORE GERMINATION PROTEIN B3"/>
    <property type="match status" value="1"/>
</dbReference>
<feature type="domain" description="Spore germination GerAC-like C-terminal" evidence="8">
    <location>
        <begin position="197"/>
        <end position="362"/>
    </location>
</feature>
<feature type="domain" description="Spore germination protein N-terminal" evidence="9">
    <location>
        <begin position="26"/>
        <end position="187"/>
    </location>
</feature>
<dbReference type="InterPro" id="IPR008844">
    <property type="entry name" value="Spore_GerAC-like"/>
</dbReference>
<keyword evidence="4" id="KW-0732">Signal</keyword>
<evidence type="ECO:0000256" key="1">
    <source>
        <dbReference type="ARBA" id="ARBA00004635"/>
    </source>
</evidence>
<dbReference type="PANTHER" id="PTHR35789:SF1">
    <property type="entry name" value="SPORE GERMINATION PROTEIN B3"/>
    <property type="match status" value="1"/>
</dbReference>
<evidence type="ECO:0000256" key="7">
    <source>
        <dbReference type="ARBA" id="ARBA00023288"/>
    </source>
</evidence>
<gene>
    <name evidence="10" type="ORF">DFP95_10778</name>
</gene>
<sequence length="365" mass="41067">MGSVRVVNRAILIILPCLFISSCSNQQIVDRINLAQSAGYDLQDKRVKSTILVGNNLEKDKMTVQILETVSESSYDMIPRLQTKANKTIQYGQMRMVLFGSDYAKKGIGPILGSFSRDSKITSRLQMGVADKEASEILAATIKSHDSLFLMNMIEKNMESGNLPRSNFHTILYSYYGAGRDFFLPYFVTERGLIKLDGIALFNEDKWVATVGIREVFIVKMLTENSRNGSFMIPLRGSDSEQYDYVLMRSISSKASYRVISSDSTPAISISIKIKASVKDIPDSVRLKSRQDVSLLENELEETLRKETEDFISLCQSKKVDPLGFGDLFRSKTRNWNEEQFQAAYSTMKATIKIDLDIVQTGIGK</sequence>
<dbReference type="GO" id="GO:0009847">
    <property type="term" value="P:spore germination"/>
    <property type="evidence" value="ECO:0007669"/>
    <property type="project" value="InterPro"/>
</dbReference>
<organism evidence="10 11">
    <name type="scientific">Cohnella lupini</name>
    <dbReference type="NCBI Taxonomy" id="1294267"/>
    <lineage>
        <taxon>Bacteria</taxon>
        <taxon>Bacillati</taxon>
        <taxon>Bacillota</taxon>
        <taxon>Bacilli</taxon>
        <taxon>Bacillales</taxon>
        <taxon>Paenibacillaceae</taxon>
        <taxon>Cohnella</taxon>
    </lineage>
</organism>
<dbReference type="Pfam" id="PF25198">
    <property type="entry name" value="Spore_GerAC_N"/>
    <property type="match status" value="1"/>
</dbReference>
<dbReference type="AlphaFoldDB" id="A0A3D9ICG6"/>
<keyword evidence="7" id="KW-0449">Lipoprotein</keyword>
<keyword evidence="3" id="KW-0309">Germination</keyword>
<evidence type="ECO:0000256" key="4">
    <source>
        <dbReference type="ARBA" id="ARBA00022729"/>
    </source>
</evidence>
<dbReference type="InterPro" id="IPR057336">
    <property type="entry name" value="GerAC_N"/>
</dbReference>
<evidence type="ECO:0000259" key="8">
    <source>
        <dbReference type="Pfam" id="PF05504"/>
    </source>
</evidence>
<evidence type="ECO:0000313" key="11">
    <source>
        <dbReference type="Proteomes" id="UP000256869"/>
    </source>
</evidence>